<accession>A0A380K8N3</accession>
<evidence type="ECO:0000313" key="2">
    <source>
        <dbReference type="Proteomes" id="UP000254924"/>
    </source>
</evidence>
<dbReference type="InterPro" id="IPR029052">
    <property type="entry name" value="Metallo-depent_PP-like"/>
</dbReference>
<organism evidence="1 2">
    <name type="scientific">Streptococcus hyointestinalis</name>
    <dbReference type="NCBI Taxonomy" id="1337"/>
    <lineage>
        <taxon>Bacteria</taxon>
        <taxon>Bacillati</taxon>
        <taxon>Bacillota</taxon>
        <taxon>Bacilli</taxon>
        <taxon>Lactobacillales</taxon>
        <taxon>Streptococcaceae</taxon>
        <taxon>Streptococcus</taxon>
    </lineage>
</organism>
<sequence length="480" mass="54542">MSNNYDFQTLKALIGDEAENKDNYYRDPERILTIHSDIANGKKDRISIQLAKWIRQKKFGVDVRESIARFIEWISVLTNRITEESEQMAINNKEMRTEINDFTKDFNDRYNQQISGNTSLSEVIDARTDNNGEIHSTLKERLDMIENKTVNSFGQSMFDDVLGGIRPNFDKPISSMTSRLEKLQNNVNIGQITDSHYTTRDSYWGADRLAMYSITHILNMGAVSEYLDFSVATGDNTDPYFNPQDIEKGKKYNRDFATVFHTALKCPTAILKGNHDDNSVIMEGKTGMGLEYIIKDDEFAVLYQQDGSNGEIRDGNSNYFYFDVKGIRIIGLDSFDTLEIEDENGSVKHPRLNHSAFSPRQVTWLYREALQTDLPVLIFTHCPLKGTFGGGTGISANHDAVRVLIESFKSGRSGFLSTSEEGYELELEYTFNQPHDVIACVYGHRHTDHIENINGINHIISRNSFSASGPTTDSNHISYF</sequence>
<evidence type="ECO:0000313" key="1">
    <source>
        <dbReference type="EMBL" id="SUN60617.1"/>
    </source>
</evidence>
<dbReference type="EMBL" id="UHFN01000007">
    <property type="protein sequence ID" value="SUN60617.1"/>
    <property type="molecule type" value="Genomic_DNA"/>
</dbReference>
<dbReference type="Proteomes" id="UP000254924">
    <property type="component" value="Unassembled WGS sequence"/>
</dbReference>
<protein>
    <submittedName>
        <fullName evidence="1">Uncharacterized protein</fullName>
    </submittedName>
</protein>
<name>A0A380K8N3_9STRE</name>
<reference evidence="1 2" key="1">
    <citation type="submission" date="2018-06" db="EMBL/GenBank/DDBJ databases">
        <authorList>
            <consortium name="Pathogen Informatics"/>
            <person name="Doyle S."/>
        </authorList>
    </citation>
    <scope>NUCLEOTIDE SEQUENCE [LARGE SCALE GENOMIC DNA]</scope>
    <source>
        <strain evidence="1 2">NCTC12224</strain>
    </source>
</reference>
<keyword evidence="2" id="KW-1185">Reference proteome</keyword>
<gene>
    <name evidence="1" type="ORF">NCTC12224_00981</name>
</gene>
<dbReference type="Gene3D" id="3.60.21.10">
    <property type="match status" value="1"/>
</dbReference>
<dbReference type="SUPFAM" id="SSF56300">
    <property type="entry name" value="Metallo-dependent phosphatases"/>
    <property type="match status" value="1"/>
</dbReference>
<proteinExistence type="predicted"/>
<dbReference type="AlphaFoldDB" id="A0A380K8N3"/>
<dbReference type="OrthoDB" id="2323337at2"/>